<organism evidence="3">
    <name type="scientific">marine metagenome</name>
    <dbReference type="NCBI Taxonomy" id="408172"/>
    <lineage>
        <taxon>unclassified sequences</taxon>
        <taxon>metagenomes</taxon>
        <taxon>ecological metagenomes</taxon>
    </lineage>
</organism>
<proteinExistence type="predicted"/>
<dbReference type="Gene3D" id="3.40.50.2000">
    <property type="entry name" value="Glycogen Phosphorylase B"/>
    <property type="match status" value="1"/>
</dbReference>
<keyword evidence="1" id="KW-0472">Membrane</keyword>
<dbReference type="InterPro" id="IPR028098">
    <property type="entry name" value="Glyco_trans_4-like_N"/>
</dbReference>
<dbReference type="EMBL" id="UINC01142384">
    <property type="protein sequence ID" value="SVD30684.1"/>
    <property type="molecule type" value="Genomic_DNA"/>
</dbReference>
<keyword evidence="1" id="KW-0812">Transmembrane</keyword>
<dbReference type="SUPFAM" id="SSF53756">
    <property type="entry name" value="UDP-Glycosyltransferase/glycogen phosphorylase"/>
    <property type="match status" value="1"/>
</dbReference>
<evidence type="ECO:0000256" key="1">
    <source>
        <dbReference type="SAM" id="Phobius"/>
    </source>
</evidence>
<keyword evidence="1" id="KW-1133">Transmembrane helix</keyword>
<feature type="non-terminal residue" evidence="3">
    <location>
        <position position="221"/>
    </location>
</feature>
<feature type="transmembrane region" description="Helical" evidence="1">
    <location>
        <begin position="77"/>
        <end position="100"/>
    </location>
</feature>
<feature type="transmembrane region" description="Helical" evidence="1">
    <location>
        <begin position="106"/>
        <end position="124"/>
    </location>
</feature>
<sequence length="221" mass="25721">MKSLLITHDFPPGLSGGISVFQHHLCAELKNEINVLAPKLGNWKAFDSKQEYTIFRQTMPKVPSGFMRNMKMRIWHIVYLVYIAVFQFSLYVINGCRIVIREKIDVVLIGHLYLAPVVWFIQLITKRPYVIILHGSELHRYWRFSLVSQLFLTWLNRAKFLLVNSEFTRRQYLSRGVRGNQTFVHVSPGVDVERFHPDLNPAAVVHRHTLANRAVVLTVAR</sequence>
<accession>A0A382U8R8</accession>
<feature type="domain" description="Glycosyltransferase subfamily 4-like N-terminal" evidence="2">
    <location>
        <begin position="83"/>
        <end position="194"/>
    </location>
</feature>
<evidence type="ECO:0000259" key="2">
    <source>
        <dbReference type="Pfam" id="PF13439"/>
    </source>
</evidence>
<evidence type="ECO:0000313" key="3">
    <source>
        <dbReference type="EMBL" id="SVD30684.1"/>
    </source>
</evidence>
<name>A0A382U8R8_9ZZZZ</name>
<dbReference type="Pfam" id="PF13439">
    <property type="entry name" value="Glyco_transf_4"/>
    <property type="match status" value="1"/>
</dbReference>
<reference evidence="3" key="1">
    <citation type="submission" date="2018-05" db="EMBL/GenBank/DDBJ databases">
        <authorList>
            <person name="Lanie J.A."/>
            <person name="Ng W.-L."/>
            <person name="Kazmierczak K.M."/>
            <person name="Andrzejewski T.M."/>
            <person name="Davidsen T.M."/>
            <person name="Wayne K.J."/>
            <person name="Tettelin H."/>
            <person name="Glass J.I."/>
            <person name="Rusch D."/>
            <person name="Podicherti R."/>
            <person name="Tsui H.-C.T."/>
            <person name="Winkler M.E."/>
        </authorList>
    </citation>
    <scope>NUCLEOTIDE SEQUENCE</scope>
</reference>
<protein>
    <recommendedName>
        <fullName evidence="2">Glycosyltransferase subfamily 4-like N-terminal domain-containing protein</fullName>
    </recommendedName>
</protein>
<dbReference type="AlphaFoldDB" id="A0A382U8R8"/>
<gene>
    <name evidence="3" type="ORF">METZ01_LOCUS383538</name>
</gene>